<keyword evidence="9 11" id="KW-0472">Membrane</keyword>
<dbReference type="GO" id="GO:0016887">
    <property type="term" value="F:ATP hydrolysis activity"/>
    <property type="evidence" value="ECO:0007669"/>
    <property type="project" value="InterPro"/>
</dbReference>
<evidence type="ECO:0000256" key="8">
    <source>
        <dbReference type="ARBA" id="ARBA00022989"/>
    </source>
</evidence>
<dbReference type="Proteomes" id="UP000467841">
    <property type="component" value="Unassembled WGS sequence"/>
</dbReference>
<feature type="region of interest" description="Disordered" evidence="10">
    <location>
        <begin position="1"/>
        <end position="30"/>
    </location>
</feature>
<organism evidence="13 14">
    <name type="scientific">Microthlaspi erraticum</name>
    <dbReference type="NCBI Taxonomy" id="1685480"/>
    <lineage>
        <taxon>Eukaryota</taxon>
        <taxon>Viridiplantae</taxon>
        <taxon>Streptophyta</taxon>
        <taxon>Embryophyta</taxon>
        <taxon>Tracheophyta</taxon>
        <taxon>Spermatophyta</taxon>
        <taxon>Magnoliopsida</taxon>
        <taxon>eudicotyledons</taxon>
        <taxon>Gunneridae</taxon>
        <taxon>Pentapetalae</taxon>
        <taxon>rosids</taxon>
        <taxon>malvids</taxon>
        <taxon>Brassicales</taxon>
        <taxon>Brassicaceae</taxon>
        <taxon>Coluteocarpeae</taxon>
        <taxon>Microthlaspi</taxon>
    </lineage>
</organism>
<evidence type="ECO:0000259" key="12">
    <source>
        <dbReference type="PROSITE" id="PS50893"/>
    </source>
</evidence>
<feature type="transmembrane region" description="Helical" evidence="11">
    <location>
        <begin position="549"/>
        <end position="570"/>
    </location>
</feature>
<dbReference type="FunFam" id="3.40.50.300:FF:000179">
    <property type="entry name" value="ABC transporter G family member 34"/>
    <property type="match status" value="1"/>
</dbReference>
<evidence type="ECO:0000256" key="2">
    <source>
        <dbReference type="ARBA" id="ARBA00006012"/>
    </source>
</evidence>
<sequence length="1417" mass="160733">MAHYRASSEVENLINGSSSRQQQEVEEEDDAMKRAAIERLHRLPTYDRTRKAVLRGITGGFKEIDMKDLGFEERRELFETVMTIDDEDWHGEYLRRLKNRFDRVSLNLPTIEVRFEDVNVTAEAYEGRRAVPTVMNSLVSVIKGIGTKIGLLRVRKKRVSVLKDVSGIIKPGRLTLLLGPPGSGKSTLLKALSGKIESGLKCTGKVTYNGHELHEFVPERTAAYIGQYDVHMPKLTVRETLTFSAKCQGVGTGYDMLSELLRREKDLEIKPDPYLDALMKASVMKGHKENVVTDYVLKVLGLEICADTIVGDAMERGISGGQKKRVTTGEMLVGPVGAFFMDNISDGLDSSTTYQIIKCIKQMVHVFDKTALISLLQPPPETFELFDDVIILGEGRIIYQGPRENVLELFESMGFKCPERKGIADYLQEILSRKDQEQYWTNPDLPYHYVTAKQFEEGFKMNHLGSAMRSQLATPFDRSKNHRAALTKTQYGAKKLELLTACLVRESILMRRNFRIFALKSFQLFLNAVLITIVFSSQRQYHSTVVDGIIYMGAIYLEVQMVVFSGFFELPMTIDKLPVFYKQRRFSFYPSWAFSLPASIINFPISFVEVFVVVLTTYFFIGYDPTITSILKHYLVLALCGQMSYGFFRCIGAVTRNHVVSNTVGCLAVMWLMTFSGYVLSRKQVHEWLTWAYWTSPMMYITTAISVNEFRSNSWKDGLGVAVLKSRGFFVETYWYWIGILALILSTVLSNIITSLSLAYLKQYGVSKTAVLPEEHEDSNNMLTGRDDSRTTTKPIFNREMTRRTSSDKKMRIPFKPLYITFKNITYSVDTPKAMKDKGVKDDKLVLLNEVSGAFRPNVLTALMGMSGAGKTTLMDVLAGRKNTGYIQGEINVSGFPKNQDSFARVSGYCEQNDIHSPLLTVYESLLYSAWLRLPPNIDDKTRELFIEEVMELIELEPLKDMLVGYVGVSGLSTEQRKRMTIAVELVANPSILFMDEPTSGLDARAAAIVMRTVRNTVDTGRTVVCTIHQPSIDIFESFDELFLLTRGGEEIYVGPIGHHSSQLIEYFEGIKGVGKIKEGYNPATWALEVTTRAQEDALGVRFAQVYKNSNLYKRNKDLIDELNKVPPHAKDIHFSTKYSQSYLTQFQACLWKLNKSYWRNVPYNTVRLCFAAAVGLMYGAIFWSLGKRKETRQDIFNSVGAMATVIGFLGSQSAATVRPVAIAERTVFYRETVAGMYSALPYAFSQVVIEIPYVVAQACIYSLIVYGMIGYEWTASRFLYYTFFTFITILYYIYTGIMLISVSPNQETAAILNGIIYSAFNVFSGFTIPAPRMPSYLRWFTYVNPGWWGLYGLTISQYGDVETKLDTGETVLEFMKSYYGYEYDHLWLVSVVLVSFTLLIVFIYAFSVKTLNFQKR</sequence>
<evidence type="ECO:0000256" key="6">
    <source>
        <dbReference type="ARBA" id="ARBA00022741"/>
    </source>
</evidence>
<keyword evidence="8 11" id="KW-1133">Transmembrane helix</keyword>
<dbReference type="PROSITE" id="PS50893">
    <property type="entry name" value="ABC_TRANSPORTER_2"/>
    <property type="match status" value="2"/>
</dbReference>
<comment type="similarity">
    <text evidence="2">Belongs to the ABC transporter superfamily. ABCG family. PDR (TC 3.A.1.205) subfamily.</text>
</comment>
<dbReference type="GO" id="GO:0140359">
    <property type="term" value="F:ABC-type transporter activity"/>
    <property type="evidence" value="ECO:0007669"/>
    <property type="project" value="InterPro"/>
</dbReference>
<evidence type="ECO:0000256" key="3">
    <source>
        <dbReference type="ARBA" id="ARBA00022448"/>
    </source>
</evidence>
<gene>
    <name evidence="13" type="ORF">MERR_LOCUS32348</name>
</gene>
<dbReference type="Gene3D" id="3.40.50.300">
    <property type="entry name" value="P-loop containing nucleotide triphosphate hydrolases"/>
    <property type="match status" value="2"/>
</dbReference>
<comment type="caution">
    <text evidence="13">The sequence shown here is derived from an EMBL/GenBank/DDBJ whole genome shotgun (WGS) entry which is preliminary data.</text>
</comment>
<dbReference type="InterPro" id="IPR003439">
    <property type="entry name" value="ABC_transporter-like_ATP-bd"/>
</dbReference>
<comment type="subcellular location">
    <subcellularLocation>
        <location evidence="1">Membrane</location>
        <topology evidence="1">Multi-pass membrane protein</topology>
    </subcellularLocation>
</comment>
<feature type="transmembrane region" description="Helical" evidence="11">
    <location>
        <begin position="659"/>
        <end position="680"/>
    </location>
</feature>
<keyword evidence="14" id="KW-1185">Reference proteome</keyword>
<dbReference type="CDD" id="cd03233">
    <property type="entry name" value="ABCG_PDR_domain1"/>
    <property type="match status" value="1"/>
</dbReference>
<feature type="transmembrane region" description="Helical" evidence="11">
    <location>
        <begin position="633"/>
        <end position="652"/>
    </location>
</feature>
<dbReference type="GO" id="GO:0005524">
    <property type="term" value="F:ATP binding"/>
    <property type="evidence" value="ECO:0007669"/>
    <property type="project" value="UniProtKB-KW"/>
</dbReference>
<dbReference type="InterPro" id="IPR003593">
    <property type="entry name" value="AAA+_ATPase"/>
</dbReference>
<dbReference type="EMBL" id="CACVBM020001316">
    <property type="protein sequence ID" value="CAA7045113.1"/>
    <property type="molecule type" value="Genomic_DNA"/>
</dbReference>
<feature type="transmembrane region" description="Helical" evidence="11">
    <location>
        <begin position="1386"/>
        <end position="1407"/>
    </location>
</feature>
<dbReference type="SUPFAM" id="SSF52540">
    <property type="entry name" value="P-loop containing nucleoside triphosphate hydrolases"/>
    <property type="match status" value="2"/>
</dbReference>
<evidence type="ECO:0000256" key="9">
    <source>
        <dbReference type="ARBA" id="ARBA00023136"/>
    </source>
</evidence>
<dbReference type="PANTHER" id="PTHR48040:SF45">
    <property type="entry name" value="PLEIOTROPIC DRUG RESISTANCE PROTEIN 1-LIKE"/>
    <property type="match status" value="1"/>
</dbReference>
<feature type="transmembrane region" description="Helical" evidence="11">
    <location>
        <begin position="1166"/>
        <end position="1184"/>
    </location>
</feature>
<dbReference type="Pfam" id="PF01061">
    <property type="entry name" value="ABC2_membrane"/>
    <property type="match status" value="2"/>
</dbReference>
<dbReference type="InterPro" id="IPR013525">
    <property type="entry name" value="ABC2_TM"/>
</dbReference>
<feature type="region of interest" description="Disordered" evidence="10">
    <location>
        <begin position="778"/>
        <end position="807"/>
    </location>
</feature>
<evidence type="ECO:0000313" key="13">
    <source>
        <dbReference type="EMBL" id="CAA7045113.1"/>
    </source>
</evidence>
<accession>A0A6D2JMS2</accession>
<keyword evidence="5" id="KW-0677">Repeat</keyword>
<dbReference type="InterPro" id="IPR027417">
    <property type="entry name" value="P-loop_NTPase"/>
</dbReference>
<keyword evidence="4 11" id="KW-0812">Transmembrane</keyword>
<feature type="transmembrane region" description="Helical" evidence="11">
    <location>
        <begin position="1279"/>
        <end position="1303"/>
    </location>
</feature>
<feature type="transmembrane region" description="Helical" evidence="11">
    <location>
        <begin position="1309"/>
        <end position="1328"/>
    </location>
</feature>
<dbReference type="CDD" id="cd03232">
    <property type="entry name" value="ABCG_PDR_domain2"/>
    <property type="match status" value="1"/>
</dbReference>
<keyword evidence="7" id="KW-0067">ATP-binding</keyword>
<feature type="transmembrane region" description="Helical" evidence="11">
    <location>
        <begin position="1252"/>
        <end position="1272"/>
    </location>
</feature>
<feature type="transmembrane region" description="Helical" evidence="11">
    <location>
        <begin position="517"/>
        <end position="537"/>
    </location>
</feature>
<dbReference type="GO" id="GO:0016020">
    <property type="term" value="C:membrane"/>
    <property type="evidence" value="ECO:0007669"/>
    <property type="project" value="UniProtKB-SubCell"/>
</dbReference>
<dbReference type="OrthoDB" id="66620at2759"/>
<dbReference type="SMART" id="SM00382">
    <property type="entry name" value="AAA"/>
    <property type="match status" value="2"/>
</dbReference>
<dbReference type="InterPro" id="IPR043926">
    <property type="entry name" value="ABCG_dom"/>
</dbReference>
<evidence type="ECO:0000256" key="7">
    <source>
        <dbReference type="ARBA" id="ARBA00022840"/>
    </source>
</evidence>
<evidence type="ECO:0000256" key="4">
    <source>
        <dbReference type="ARBA" id="ARBA00022692"/>
    </source>
</evidence>
<dbReference type="Pfam" id="PF00005">
    <property type="entry name" value="ABC_tran"/>
    <property type="match status" value="2"/>
</dbReference>
<protein>
    <recommendedName>
        <fullName evidence="12">ABC transporter domain-containing protein</fullName>
    </recommendedName>
</protein>
<dbReference type="FunFam" id="3.40.50.300:FF:000059">
    <property type="entry name" value="ABC transporter G family member 40"/>
    <property type="match status" value="1"/>
</dbReference>
<keyword evidence="6" id="KW-0547">Nucleotide-binding</keyword>
<dbReference type="Pfam" id="PF08370">
    <property type="entry name" value="PDR_assoc"/>
    <property type="match status" value="1"/>
</dbReference>
<dbReference type="InterPro" id="IPR013581">
    <property type="entry name" value="PDR_assoc"/>
</dbReference>
<evidence type="ECO:0000313" key="14">
    <source>
        <dbReference type="Proteomes" id="UP000467841"/>
    </source>
</evidence>
<evidence type="ECO:0000256" key="10">
    <source>
        <dbReference type="SAM" id="MobiDB-lite"/>
    </source>
</evidence>
<dbReference type="InterPro" id="IPR034003">
    <property type="entry name" value="ABCG_PDR_2"/>
</dbReference>
<dbReference type="PANTHER" id="PTHR48040">
    <property type="entry name" value="PLEIOTROPIC DRUG RESISTANCE PROTEIN 1-LIKE ISOFORM X1"/>
    <property type="match status" value="1"/>
</dbReference>
<feature type="domain" description="ABC transporter" evidence="12">
    <location>
        <begin position="820"/>
        <end position="1072"/>
    </location>
</feature>
<evidence type="ECO:0000256" key="1">
    <source>
        <dbReference type="ARBA" id="ARBA00004141"/>
    </source>
</evidence>
<dbReference type="Pfam" id="PF19055">
    <property type="entry name" value="ABC2_membrane_7"/>
    <property type="match status" value="1"/>
</dbReference>
<feature type="domain" description="ABC transporter" evidence="12">
    <location>
        <begin position="113"/>
        <end position="419"/>
    </location>
</feature>
<keyword evidence="3" id="KW-0813">Transport</keyword>
<evidence type="ECO:0000256" key="11">
    <source>
        <dbReference type="SAM" id="Phobius"/>
    </source>
</evidence>
<name>A0A6D2JMS2_9BRAS</name>
<proteinExistence type="inferred from homology"/>
<dbReference type="InterPro" id="IPR034001">
    <property type="entry name" value="ABCG_PDR_1"/>
</dbReference>
<feature type="transmembrane region" description="Helical" evidence="11">
    <location>
        <begin position="734"/>
        <end position="761"/>
    </location>
</feature>
<reference evidence="13" key="1">
    <citation type="submission" date="2020-01" db="EMBL/GenBank/DDBJ databases">
        <authorList>
            <person name="Mishra B."/>
        </authorList>
    </citation>
    <scope>NUCLEOTIDE SEQUENCE [LARGE SCALE GENOMIC DNA]</scope>
</reference>
<feature type="transmembrane region" description="Helical" evidence="11">
    <location>
        <begin position="591"/>
        <end position="621"/>
    </location>
</feature>
<evidence type="ECO:0000256" key="5">
    <source>
        <dbReference type="ARBA" id="ARBA00022737"/>
    </source>
</evidence>
<feature type="transmembrane region" description="Helical" evidence="11">
    <location>
        <begin position="1196"/>
        <end position="1216"/>
    </location>
</feature>